<dbReference type="PROSITE" id="PS00061">
    <property type="entry name" value="ADH_SHORT"/>
    <property type="match status" value="1"/>
</dbReference>
<dbReference type="NCBIfam" id="NF005559">
    <property type="entry name" value="PRK07231.1"/>
    <property type="match status" value="1"/>
</dbReference>
<organism evidence="3 4">
    <name type="scientific">Serratia marcescens</name>
    <dbReference type="NCBI Taxonomy" id="615"/>
    <lineage>
        <taxon>Bacteria</taxon>
        <taxon>Pseudomonadati</taxon>
        <taxon>Pseudomonadota</taxon>
        <taxon>Gammaproteobacteria</taxon>
        <taxon>Enterobacterales</taxon>
        <taxon>Yersiniaceae</taxon>
        <taxon>Serratia</taxon>
    </lineage>
</organism>
<protein>
    <submittedName>
        <fullName evidence="3">Short-chain dehydrogenase</fullName>
    </submittedName>
</protein>
<keyword evidence="2" id="KW-0560">Oxidoreductase</keyword>
<dbReference type="AlphaFoldDB" id="A0A1Q4P5L9"/>
<reference evidence="3 4" key="1">
    <citation type="submission" date="2016-09" db="EMBL/GenBank/DDBJ databases">
        <title>Serratia marcescens MSU-97 and epiphytic antimycotic-producing bacteria.</title>
        <authorList>
            <person name="Matilla M.A."/>
        </authorList>
    </citation>
    <scope>NUCLEOTIDE SEQUENCE [LARGE SCALE GENOMIC DNA]</scope>
    <source>
        <strain evidence="3 4">MSU-97</strain>
    </source>
</reference>
<evidence type="ECO:0000256" key="1">
    <source>
        <dbReference type="ARBA" id="ARBA00006484"/>
    </source>
</evidence>
<dbReference type="InterPro" id="IPR036291">
    <property type="entry name" value="NAD(P)-bd_dom_sf"/>
</dbReference>
<evidence type="ECO:0000313" key="4">
    <source>
        <dbReference type="Proteomes" id="UP000185770"/>
    </source>
</evidence>
<dbReference type="InterPro" id="IPR020904">
    <property type="entry name" value="Sc_DH/Rdtase_CS"/>
</dbReference>
<name>A0A1Q4P5L9_SERMA</name>
<proteinExistence type="inferred from homology"/>
<dbReference type="PRINTS" id="PR00081">
    <property type="entry name" value="GDHRDH"/>
</dbReference>
<evidence type="ECO:0000313" key="3">
    <source>
        <dbReference type="EMBL" id="OKB68443.1"/>
    </source>
</evidence>
<dbReference type="EMBL" id="MJAO01000002">
    <property type="protein sequence ID" value="OKB68443.1"/>
    <property type="molecule type" value="Genomic_DNA"/>
</dbReference>
<accession>A0A1Q4P5L9</accession>
<dbReference type="PANTHER" id="PTHR43639:SF1">
    <property type="entry name" value="SHORT-CHAIN DEHYDROGENASE_REDUCTASE FAMILY PROTEIN"/>
    <property type="match status" value="1"/>
</dbReference>
<dbReference type="SUPFAM" id="SSF51735">
    <property type="entry name" value="NAD(P)-binding Rossmann-fold domains"/>
    <property type="match status" value="1"/>
</dbReference>
<comment type="similarity">
    <text evidence="1">Belongs to the short-chain dehydrogenases/reductases (SDR) family.</text>
</comment>
<evidence type="ECO:0000256" key="2">
    <source>
        <dbReference type="ARBA" id="ARBA00023002"/>
    </source>
</evidence>
<sequence>MKRFENKVALVTGSSKGIGAAIAKRLAAEGAVVFINYSRGREDANRLVKEINEQGGVAFPLQANVGIEAEVNGLMQNIVEQYGRLDVLVNNAGVYATNSLEAFSDAEYERHFNLNVKGLIYCCKAAVAAMPESGGSIVNISSSVTSFTPANSLVYTASKAAVDSITKTLANELGGRKIRVNAVNPGLVITEGVYDSGFFDTDFKTHIESITPLGRIGTPEDIAPAVAYLASDEAGWVTGESLIVGGGLH</sequence>
<dbReference type="Proteomes" id="UP000185770">
    <property type="component" value="Unassembled WGS sequence"/>
</dbReference>
<dbReference type="FunFam" id="3.40.50.720:FF:000084">
    <property type="entry name" value="Short-chain dehydrogenase reductase"/>
    <property type="match status" value="1"/>
</dbReference>
<gene>
    <name evidence="3" type="ORF">BHU62_02975</name>
</gene>
<dbReference type="Gene3D" id="3.40.50.720">
    <property type="entry name" value="NAD(P)-binding Rossmann-like Domain"/>
    <property type="match status" value="1"/>
</dbReference>
<dbReference type="GO" id="GO:0016491">
    <property type="term" value="F:oxidoreductase activity"/>
    <property type="evidence" value="ECO:0007669"/>
    <property type="project" value="UniProtKB-KW"/>
</dbReference>
<dbReference type="PANTHER" id="PTHR43639">
    <property type="entry name" value="OXIDOREDUCTASE, SHORT-CHAIN DEHYDROGENASE/REDUCTASE FAMILY (AFU_ORTHOLOGUE AFUA_5G02870)"/>
    <property type="match status" value="1"/>
</dbReference>
<dbReference type="OrthoDB" id="9803333at2"/>
<dbReference type="PRINTS" id="PR00080">
    <property type="entry name" value="SDRFAMILY"/>
</dbReference>
<dbReference type="InterPro" id="IPR002347">
    <property type="entry name" value="SDR_fam"/>
</dbReference>
<comment type="caution">
    <text evidence="3">The sequence shown here is derived from an EMBL/GenBank/DDBJ whole genome shotgun (WGS) entry which is preliminary data.</text>
</comment>
<dbReference type="RefSeq" id="WP_073529087.1">
    <property type="nucleotide sequence ID" value="NZ_MJAO01000002.1"/>
</dbReference>
<dbReference type="Pfam" id="PF13561">
    <property type="entry name" value="adh_short_C2"/>
    <property type="match status" value="1"/>
</dbReference>